<accession>A0A1G7HMN9</accession>
<sequence length="197" mass="22095">MKIIRYYPQYTQRFIYFTMKSIQNSLILSIILVNLSFGQEKATGPVIQEFGAVYSVENPDFEVDLTQEFKAVFDVGTSPKEHSKINPYLETGARFLNMHAQAGVPEKQLKAALVIHGSATKDILTDIAYEERYGTKNPNLALINALLAADVQLILCGQSANSRKIKETEMIKGVQLSLSAMTALVLLQNEDYRLIKF</sequence>
<dbReference type="PANTHER" id="PTHR37691">
    <property type="entry name" value="BLR3518 PROTEIN"/>
    <property type="match status" value="1"/>
</dbReference>
<dbReference type="EMBL" id="FNBD01000006">
    <property type="protein sequence ID" value="SDF01668.1"/>
    <property type="molecule type" value="Genomic_DNA"/>
</dbReference>
<dbReference type="PANTHER" id="PTHR37691:SF1">
    <property type="entry name" value="BLR3518 PROTEIN"/>
    <property type="match status" value="1"/>
</dbReference>
<organism evidence="1 2">
    <name type="scientific">Cellulophaga baltica</name>
    <dbReference type="NCBI Taxonomy" id="76594"/>
    <lineage>
        <taxon>Bacteria</taxon>
        <taxon>Pseudomonadati</taxon>
        <taxon>Bacteroidota</taxon>
        <taxon>Flavobacteriia</taxon>
        <taxon>Flavobacteriales</taxon>
        <taxon>Flavobacteriaceae</taxon>
        <taxon>Cellulophaga</taxon>
    </lineage>
</organism>
<gene>
    <name evidence="1" type="ORF">SAMN04487992_106167</name>
</gene>
<proteinExistence type="predicted"/>
<dbReference type="eggNOG" id="COG1416">
    <property type="taxonomic scope" value="Bacteria"/>
</dbReference>
<keyword evidence="2" id="KW-1185">Reference proteome</keyword>
<protein>
    <submittedName>
        <fullName evidence="1">DsrE/DsrF-like family protein</fullName>
    </submittedName>
</protein>
<dbReference type="Proteomes" id="UP000182114">
    <property type="component" value="Unassembled WGS sequence"/>
</dbReference>
<dbReference type="SUPFAM" id="SSF75169">
    <property type="entry name" value="DsrEFH-like"/>
    <property type="match status" value="1"/>
</dbReference>
<dbReference type="InterPro" id="IPR003787">
    <property type="entry name" value="Sulphur_relay_DsrE/F-like"/>
</dbReference>
<name>A0A1G7HMN9_9FLAO</name>
<dbReference type="Pfam" id="PF02635">
    <property type="entry name" value="DsrE"/>
    <property type="match status" value="1"/>
</dbReference>
<evidence type="ECO:0000313" key="2">
    <source>
        <dbReference type="Proteomes" id="UP000182114"/>
    </source>
</evidence>
<evidence type="ECO:0000313" key="1">
    <source>
        <dbReference type="EMBL" id="SDF01668.1"/>
    </source>
</evidence>
<reference evidence="2" key="1">
    <citation type="submission" date="2016-10" db="EMBL/GenBank/DDBJ databases">
        <authorList>
            <person name="Varghese N."/>
            <person name="Submissions S."/>
        </authorList>
    </citation>
    <scope>NUCLEOTIDE SEQUENCE [LARGE SCALE GENOMIC DNA]</scope>
    <source>
        <strain evidence="2">DSM 24729</strain>
    </source>
</reference>
<dbReference type="InterPro" id="IPR027396">
    <property type="entry name" value="DsrEFH-like"/>
</dbReference>
<dbReference type="Gene3D" id="3.40.1260.10">
    <property type="entry name" value="DsrEFH-like"/>
    <property type="match status" value="1"/>
</dbReference>
<dbReference type="AlphaFoldDB" id="A0A1G7HMN9"/>